<dbReference type="EMBL" id="SNRW01046242">
    <property type="protein sequence ID" value="KAA6318420.1"/>
    <property type="molecule type" value="Genomic_DNA"/>
</dbReference>
<gene>
    <name evidence="1" type="ORF">EZS28_054951</name>
</gene>
<dbReference type="Proteomes" id="UP000324800">
    <property type="component" value="Unassembled WGS sequence"/>
</dbReference>
<reference evidence="1 2" key="1">
    <citation type="submission" date="2019-03" db="EMBL/GenBank/DDBJ databases">
        <title>Single cell metagenomics reveals metabolic interactions within the superorganism composed of flagellate Streblomastix strix and complex community of Bacteroidetes bacteria on its surface.</title>
        <authorList>
            <person name="Treitli S.C."/>
            <person name="Kolisko M."/>
            <person name="Husnik F."/>
            <person name="Keeling P."/>
            <person name="Hampl V."/>
        </authorList>
    </citation>
    <scope>NUCLEOTIDE SEQUENCE [LARGE SCALE GENOMIC DNA]</scope>
    <source>
        <strain evidence="1">ST1C</strain>
    </source>
</reference>
<dbReference type="AlphaFoldDB" id="A0A5J4QBL9"/>
<name>A0A5J4QBL9_9EUKA</name>
<organism evidence="1 2">
    <name type="scientific">Streblomastix strix</name>
    <dbReference type="NCBI Taxonomy" id="222440"/>
    <lineage>
        <taxon>Eukaryota</taxon>
        <taxon>Metamonada</taxon>
        <taxon>Preaxostyla</taxon>
        <taxon>Oxymonadida</taxon>
        <taxon>Streblomastigidae</taxon>
        <taxon>Streblomastix</taxon>
    </lineage>
</organism>
<evidence type="ECO:0000313" key="1">
    <source>
        <dbReference type="EMBL" id="KAA6318420.1"/>
    </source>
</evidence>
<protein>
    <submittedName>
        <fullName evidence="1">Uncharacterized protein</fullName>
    </submittedName>
</protein>
<proteinExistence type="predicted"/>
<feature type="non-terminal residue" evidence="1">
    <location>
        <position position="1"/>
    </location>
</feature>
<comment type="caution">
    <text evidence="1">The sequence shown here is derived from an EMBL/GenBank/DDBJ whole genome shotgun (WGS) entry which is preliminary data.</text>
</comment>
<evidence type="ECO:0000313" key="2">
    <source>
        <dbReference type="Proteomes" id="UP000324800"/>
    </source>
</evidence>
<accession>A0A5J4QBL9</accession>
<sequence>QVLLDQVLVDHYHTMLIHTSKLFRSLQKKQSHLMRQMGDQLYLRKVGNNLQNESVELALVKFM</sequence>